<evidence type="ECO:0000313" key="3">
    <source>
        <dbReference type="Proteomes" id="UP000215590"/>
    </source>
</evidence>
<comment type="caution">
    <text evidence="2">The sequence shown here is derived from an EMBL/GenBank/DDBJ whole genome shotgun (WGS) entry which is preliminary data.</text>
</comment>
<dbReference type="EMBL" id="NNRJ01000010">
    <property type="protein sequence ID" value="OYR21773.1"/>
    <property type="molecule type" value="Genomic_DNA"/>
</dbReference>
<accession>A0A256G3W3</accession>
<proteinExistence type="predicted"/>
<organism evidence="2 3">
    <name type="scientific">Brucella thiophenivorans</name>
    <dbReference type="NCBI Taxonomy" id="571255"/>
    <lineage>
        <taxon>Bacteria</taxon>
        <taxon>Pseudomonadati</taxon>
        <taxon>Pseudomonadota</taxon>
        <taxon>Alphaproteobacteria</taxon>
        <taxon>Hyphomicrobiales</taxon>
        <taxon>Brucellaceae</taxon>
        <taxon>Brucella/Ochrobactrum group</taxon>
        <taxon>Brucella</taxon>
    </lineage>
</organism>
<gene>
    <name evidence="2" type="ORF">CEV31_0612</name>
</gene>
<feature type="chain" id="PRO_5013395961" description="Histidine phosphatase family protein" evidence="1">
    <location>
        <begin position="21"/>
        <end position="200"/>
    </location>
</feature>
<evidence type="ECO:0000256" key="1">
    <source>
        <dbReference type="SAM" id="SignalP"/>
    </source>
</evidence>
<name>A0A256G3W3_9HYPH</name>
<protein>
    <recommendedName>
        <fullName evidence="4">Histidine phosphatase family protein</fullName>
    </recommendedName>
</protein>
<dbReference type="Proteomes" id="UP000215590">
    <property type="component" value="Unassembled WGS sequence"/>
</dbReference>
<keyword evidence="1" id="KW-0732">Signal</keyword>
<evidence type="ECO:0008006" key="4">
    <source>
        <dbReference type="Google" id="ProtNLM"/>
    </source>
</evidence>
<evidence type="ECO:0000313" key="2">
    <source>
        <dbReference type="EMBL" id="OYR21773.1"/>
    </source>
</evidence>
<sequence length="200" mass="22003">MQRIIFTAIISLASLGAAQATPTTETIIMVRHGEKPEQGLGQLNCRGLNRSLKLPAVIEAEFGKPDVIFAPNPAELKEDKGAHYAYNRPLATVEPTAIKFGMPVDTSFGYQDIAKLQNALEKPEYKDAIVLIGWEHKQIVKLARNILKAEGGDKAAVPKWEGTDFDSIYVVRITRDGSKTTTQFEQLNQGLNHQSDVCPS</sequence>
<keyword evidence="3" id="KW-1185">Reference proteome</keyword>
<feature type="signal peptide" evidence="1">
    <location>
        <begin position="1"/>
        <end position="20"/>
    </location>
</feature>
<dbReference type="AlphaFoldDB" id="A0A256G3W3"/>
<dbReference type="OrthoDB" id="7001291at2"/>
<dbReference type="RefSeq" id="WP_094505417.1">
    <property type="nucleotide sequence ID" value="NZ_JBHEEK010000010.1"/>
</dbReference>
<reference evidence="2 3" key="1">
    <citation type="submission" date="2017-07" db="EMBL/GenBank/DDBJ databases">
        <title>Phylogenetic study on the rhizospheric bacterium Ochrobactrum sp. A44.</title>
        <authorList>
            <person name="Krzyzanowska D.M."/>
            <person name="Ossowicki A."/>
            <person name="Rajewska M."/>
            <person name="Maciag T."/>
            <person name="Kaczynski Z."/>
            <person name="Czerwicka M."/>
            <person name="Jafra S."/>
        </authorList>
    </citation>
    <scope>NUCLEOTIDE SEQUENCE [LARGE SCALE GENOMIC DNA]</scope>
    <source>
        <strain evidence="2 3">DSM 7216</strain>
    </source>
</reference>